<evidence type="ECO:0000313" key="3">
    <source>
        <dbReference type="Proteomes" id="UP001320119"/>
    </source>
</evidence>
<keyword evidence="3" id="KW-1185">Reference proteome</keyword>
<accession>A0AAN1WIU8</accession>
<dbReference type="InterPro" id="IPR044922">
    <property type="entry name" value="DUF2063_N_sf"/>
</dbReference>
<organism evidence="2 3">
    <name type="scientific">Marinagarivorans cellulosilyticus</name>
    <dbReference type="NCBI Taxonomy" id="2721545"/>
    <lineage>
        <taxon>Bacteria</taxon>
        <taxon>Pseudomonadati</taxon>
        <taxon>Pseudomonadota</taxon>
        <taxon>Gammaproteobacteria</taxon>
        <taxon>Cellvibrionales</taxon>
        <taxon>Cellvibrionaceae</taxon>
        <taxon>Marinagarivorans</taxon>
    </lineage>
</organism>
<sequence>MTTAIPPLSTVQRWMKDALINPSSADQQSIGDTLLAGNMLDAASCLAIYQRSYILRLRKCLAEQFPATYFALGEPVFNDFTDQYLSTYPSQSYTLYDLGRRFPAWLEETRPDKDAPEHEREDWINFMVDLAHYEHTLFDLFDAPGQEEKPQPNHRTSDEGLILQPCLTLAQYRYPVAWYYHEVRAKNNPQFPARATVNMVILRHNYQTTTYPVSDLHFRFLSSLKRLGSVKGALLDIADWTQQPLQQVTLSWQNEVRQAWLDAGFFALN</sequence>
<evidence type="ECO:0000259" key="1">
    <source>
        <dbReference type="Pfam" id="PF09836"/>
    </source>
</evidence>
<evidence type="ECO:0000313" key="2">
    <source>
        <dbReference type="EMBL" id="BCD98369.1"/>
    </source>
</evidence>
<dbReference type="Gene3D" id="1.10.150.690">
    <property type="entry name" value="DUF2063"/>
    <property type="match status" value="1"/>
</dbReference>
<dbReference type="KEGG" id="marq:MARGE09_P2570"/>
<protein>
    <recommendedName>
        <fullName evidence="1">Putative DNA-binding domain-containing protein</fullName>
    </recommendedName>
</protein>
<dbReference type="EMBL" id="AP023086">
    <property type="protein sequence ID" value="BCD98369.1"/>
    <property type="molecule type" value="Genomic_DNA"/>
</dbReference>
<dbReference type="AlphaFoldDB" id="A0AAN1WIU8"/>
<name>A0AAN1WIU8_9GAMM</name>
<proteinExistence type="predicted"/>
<dbReference type="Pfam" id="PF09836">
    <property type="entry name" value="DUF2063"/>
    <property type="match status" value="1"/>
</dbReference>
<reference evidence="2 3" key="1">
    <citation type="journal article" date="2022" name="IScience">
        <title>An ultrasensitive nanofiber-based assay for enzymatic hydrolysis and deep-sea microbial degradation of cellulose.</title>
        <authorList>
            <person name="Tsudome M."/>
            <person name="Tachioka M."/>
            <person name="Miyazaki M."/>
            <person name="Uchimura K."/>
            <person name="Tsuda M."/>
            <person name="Takaki Y."/>
            <person name="Deguchi S."/>
        </authorList>
    </citation>
    <scope>NUCLEOTIDE SEQUENCE [LARGE SCALE GENOMIC DNA]</scope>
    <source>
        <strain evidence="2 3">GE09</strain>
    </source>
</reference>
<feature type="domain" description="Putative DNA-binding" evidence="1">
    <location>
        <begin position="11"/>
        <end position="106"/>
    </location>
</feature>
<dbReference type="RefSeq" id="WP_236982659.1">
    <property type="nucleotide sequence ID" value="NZ_AP023086.1"/>
</dbReference>
<gene>
    <name evidence="2" type="ORF">MARGE09_P2570</name>
</gene>
<dbReference type="InterPro" id="IPR018640">
    <property type="entry name" value="DUF2063"/>
</dbReference>
<dbReference type="Proteomes" id="UP001320119">
    <property type="component" value="Chromosome"/>
</dbReference>